<dbReference type="GO" id="GO:0004631">
    <property type="term" value="F:phosphomevalonate kinase activity"/>
    <property type="evidence" value="ECO:0007669"/>
    <property type="project" value="UniProtKB-EC"/>
</dbReference>
<dbReference type="UniPathway" id="UPA00057">
    <property type="reaction ID" value="UER00099"/>
</dbReference>
<evidence type="ECO:0000313" key="8">
    <source>
        <dbReference type="EMBL" id="PWN97427.1"/>
    </source>
</evidence>
<dbReference type="GO" id="GO:0019287">
    <property type="term" value="P:isopentenyl diphosphate biosynthetic process, mevalonate pathway"/>
    <property type="evidence" value="ECO:0007669"/>
    <property type="project" value="UniProtKB-UniPathway"/>
</dbReference>
<name>A0A316Z6L7_9BASI</name>
<evidence type="ECO:0000256" key="3">
    <source>
        <dbReference type="ARBA" id="ARBA00022679"/>
    </source>
</evidence>
<dbReference type="GeneID" id="37273250"/>
<evidence type="ECO:0000256" key="2">
    <source>
        <dbReference type="ARBA" id="ARBA00012958"/>
    </source>
</evidence>
<accession>A0A316Z6L7</accession>
<feature type="compositionally biased region" description="Low complexity" evidence="7">
    <location>
        <begin position="274"/>
        <end position="291"/>
    </location>
</feature>
<keyword evidence="8" id="KW-0689">Ribosomal protein</keyword>
<keyword evidence="8" id="KW-0687">Ribonucleoprotein</keyword>
<dbReference type="GO" id="GO:0005840">
    <property type="term" value="C:ribosome"/>
    <property type="evidence" value="ECO:0007669"/>
    <property type="project" value="UniProtKB-KW"/>
</dbReference>
<protein>
    <recommendedName>
        <fullName evidence="2">phosphomevalonate kinase</fullName>
        <ecNumber evidence="2">2.7.4.2</ecNumber>
    </recommendedName>
</protein>
<evidence type="ECO:0000256" key="6">
    <source>
        <dbReference type="ARBA" id="ARBA00022840"/>
    </source>
</evidence>
<dbReference type="Gene3D" id="3.30.230.10">
    <property type="match status" value="1"/>
</dbReference>
<dbReference type="STRING" id="58919.A0A316Z6L7"/>
<dbReference type="OrthoDB" id="10262935at2759"/>
<keyword evidence="3" id="KW-0808">Transferase</keyword>
<feature type="region of interest" description="Disordered" evidence="7">
    <location>
        <begin position="267"/>
        <end position="334"/>
    </location>
</feature>
<reference evidence="8 9" key="1">
    <citation type="journal article" date="2018" name="Mol. Biol. Evol.">
        <title>Broad Genomic Sampling Reveals a Smut Pathogenic Ancestry of the Fungal Clade Ustilaginomycotina.</title>
        <authorList>
            <person name="Kijpornyongpan T."/>
            <person name="Mondo S.J."/>
            <person name="Barry K."/>
            <person name="Sandor L."/>
            <person name="Lee J."/>
            <person name="Lipzen A."/>
            <person name="Pangilinan J."/>
            <person name="LaButti K."/>
            <person name="Hainaut M."/>
            <person name="Henrissat B."/>
            <person name="Grigoriev I.V."/>
            <person name="Spatafora J.W."/>
            <person name="Aime M.C."/>
        </authorList>
    </citation>
    <scope>NUCLEOTIDE SEQUENCE [LARGE SCALE GENOMIC DNA]</scope>
    <source>
        <strain evidence="8 9">MCA 4186</strain>
    </source>
</reference>
<dbReference type="GO" id="GO:0005777">
    <property type="term" value="C:peroxisome"/>
    <property type="evidence" value="ECO:0007669"/>
    <property type="project" value="TreeGrafter"/>
</dbReference>
<dbReference type="RefSeq" id="XP_025597706.1">
    <property type="nucleotide sequence ID" value="XM_025745706.1"/>
</dbReference>
<evidence type="ECO:0000256" key="4">
    <source>
        <dbReference type="ARBA" id="ARBA00022741"/>
    </source>
</evidence>
<keyword evidence="5" id="KW-0418">Kinase</keyword>
<dbReference type="EC" id="2.7.4.2" evidence="2"/>
<dbReference type="GO" id="GO:0006696">
    <property type="term" value="P:ergosterol biosynthetic process"/>
    <property type="evidence" value="ECO:0007669"/>
    <property type="project" value="TreeGrafter"/>
</dbReference>
<dbReference type="SUPFAM" id="SSF54211">
    <property type="entry name" value="Ribosomal protein S5 domain 2-like"/>
    <property type="match status" value="1"/>
</dbReference>
<evidence type="ECO:0000256" key="5">
    <source>
        <dbReference type="ARBA" id="ARBA00022777"/>
    </source>
</evidence>
<keyword evidence="9" id="KW-1185">Reference proteome</keyword>
<keyword evidence="6" id="KW-0067">ATP-binding</keyword>
<organism evidence="8 9">
    <name type="scientific">Tilletiopsis washingtonensis</name>
    <dbReference type="NCBI Taxonomy" id="58919"/>
    <lineage>
        <taxon>Eukaryota</taxon>
        <taxon>Fungi</taxon>
        <taxon>Dikarya</taxon>
        <taxon>Basidiomycota</taxon>
        <taxon>Ustilaginomycotina</taxon>
        <taxon>Exobasidiomycetes</taxon>
        <taxon>Entylomatales</taxon>
        <taxon>Entylomatales incertae sedis</taxon>
        <taxon>Tilletiopsis</taxon>
    </lineage>
</organism>
<dbReference type="PANTHER" id="PTHR31814">
    <property type="match status" value="1"/>
</dbReference>
<dbReference type="GO" id="GO:0005524">
    <property type="term" value="F:ATP binding"/>
    <property type="evidence" value="ECO:0007669"/>
    <property type="project" value="UniProtKB-KW"/>
</dbReference>
<dbReference type="Proteomes" id="UP000245946">
    <property type="component" value="Unassembled WGS sequence"/>
</dbReference>
<dbReference type="InterPro" id="IPR035102">
    <property type="entry name" value="Phosphomevalonate_kinase"/>
</dbReference>
<dbReference type="InterPro" id="IPR020568">
    <property type="entry name" value="Ribosomal_Su5_D2-typ_SF"/>
</dbReference>
<sequence>MASSAAGTTLVSAPGKVLVAGGYLVLDPAYPGLVIATDSRFYTHVTPAQDAQEGRQLVRVRSPQFIGARWDYVVAVKQDTCSLQQTSETHAAANAGPNPFISLAVLYALRLAVEVRGSEHVASVLAPHGLDIAVLADNDFYSQRQGAKAPSRDQLAALPTFHAQECAIRDVHKTGLGSSAAMTTSLVGALLLHLGAVGGSSSSSSERQLSQADLALVHNTAQLAHCAAQGKVGSGFDVSSAVWGSHLYRRFDPLALQPLLDAGEKVGVEGGETSSSAPPALLPHLSPSNALWHPSPLSSEAGAEGSTNPTAVEGLHSADPQGSSDGGLGVARPAPLELPPRLEMVLADVDTGSNTPSLVGKVMAWRKAKPEWAAQLYAVIAASNSSLADALLALRLAHAQDPQAYDEAVENAAKHKVTEWDSMQRGSSPSTTLVLLIEVRNALRSIRAGMRELGQRAGAPVEPDEMGRVIRASVDGAPGVLGGGVPGAGGFDALYLLYLRPASVPDSQPAPARVAVEAVWADWTELSIGPLLSTAGGSAGVASSAEQLDSAAAPAQQHPDLPRLPSSSTRDGGLRVESVQDVKGLQAALDRPQR</sequence>
<feature type="region of interest" description="Disordered" evidence="7">
    <location>
        <begin position="543"/>
        <end position="594"/>
    </location>
</feature>
<evidence type="ECO:0000256" key="1">
    <source>
        <dbReference type="ARBA" id="ARBA00005017"/>
    </source>
</evidence>
<dbReference type="InterPro" id="IPR014721">
    <property type="entry name" value="Ribsml_uS5_D2-typ_fold_subgr"/>
</dbReference>
<comment type="pathway">
    <text evidence="1">Isoprenoid biosynthesis; isopentenyl diphosphate biosynthesis via mevalonate pathway; isopentenyl diphosphate from (R)-mevalonate: step 2/3.</text>
</comment>
<proteinExistence type="predicted"/>
<evidence type="ECO:0000313" key="9">
    <source>
        <dbReference type="Proteomes" id="UP000245946"/>
    </source>
</evidence>
<dbReference type="AlphaFoldDB" id="A0A316Z6L7"/>
<gene>
    <name evidence="8" type="ORF">FA09DRAFT_53763</name>
</gene>
<dbReference type="EMBL" id="KZ819295">
    <property type="protein sequence ID" value="PWN97427.1"/>
    <property type="molecule type" value="Genomic_DNA"/>
</dbReference>
<dbReference type="PANTHER" id="PTHR31814:SF2">
    <property type="entry name" value="PHOSPHOMEVALONATE KINASE"/>
    <property type="match status" value="1"/>
</dbReference>
<keyword evidence="4" id="KW-0547">Nucleotide-binding</keyword>
<evidence type="ECO:0000256" key="7">
    <source>
        <dbReference type="SAM" id="MobiDB-lite"/>
    </source>
</evidence>
<dbReference type="GO" id="GO:0010142">
    <property type="term" value="P:farnesyl diphosphate biosynthetic process, mevalonate pathway"/>
    <property type="evidence" value="ECO:0007669"/>
    <property type="project" value="TreeGrafter"/>
</dbReference>